<evidence type="ECO:0000313" key="1">
    <source>
        <dbReference type="EMBL" id="OCS89684.1"/>
    </source>
</evidence>
<organism evidence="1 2">
    <name type="scientific">Caryophanon latum</name>
    <dbReference type="NCBI Taxonomy" id="33977"/>
    <lineage>
        <taxon>Bacteria</taxon>
        <taxon>Bacillati</taxon>
        <taxon>Bacillota</taxon>
        <taxon>Bacilli</taxon>
        <taxon>Bacillales</taxon>
        <taxon>Caryophanaceae</taxon>
        <taxon>Caryophanon</taxon>
    </lineage>
</organism>
<reference evidence="1 2" key="1">
    <citation type="submission" date="2016-07" db="EMBL/GenBank/DDBJ databases">
        <title>Caryophanon latum genome sequencing.</title>
        <authorList>
            <person name="Verma A."/>
            <person name="Pal Y."/>
            <person name="Krishnamurthi S."/>
        </authorList>
    </citation>
    <scope>NUCLEOTIDE SEQUENCE [LARGE SCALE GENOMIC DNA]</scope>
    <source>
        <strain evidence="1 2">DSM 14151</strain>
    </source>
</reference>
<accession>A0A1C0YR75</accession>
<keyword evidence="2" id="KW-1185">Reference proteome</keyword>
<dbReference type="OrthoDB" id="5416633at2"/>
<dbReference type="AlphaFoldDB" id="A0A1C0YR75"/>
<dbReference type="GO" id="GO:0019152">
    <property type="term" value="F:acetoin dehydrogenase (NAD+) activity"/>
    <property type="evidence" value="ECO:0007669"/>
    <property type="project" value="InterPro"/>
</dbReference>
<dbReference type="GO" id="GO:0045150">
    <property type="term" value="P:acetoin catabolic process"/>
    <property type="evidence" value="ECO:0007669"/>
    <property type="project" value="InterPro"/>
</dbReference>
<protein>
    <submittedName>
        <fullName evidence="1">Acetoin dehydrogenase</fullName>
    </submittedName>
</protein>
<gene>
    <name evidence="1" type="ORF">A6K76_12215</name>
</gene>
<dbReference type="InterPro" id="IPR016181">
    <property type="entry name" value="Acyl_CoA_acyltransferase"/>
</dbReference>
<evidence type="ECO:0000313" key="2">
    <source>
        <dbReference type="Proteomes" id="UP000093482"/>
    </source>
</evidence>
<comment type="caution">
    <text evidence="1">The sequence shown here is derived from an EMBL/GenBank/DDBJ whole genome shotgun (WGS) entry which is preliminary data.</text>
</comment>
<dbReference type="EMBL" id="MATO01000040">
    <property type="protein sequence ID" value="OCS89684.1"/>
    <property type="molecule type" value="Genomic_DNA"/>
</dbReference>
<sequence length="210" mass="24673">MEHIKTYHSKTLQTSIGEVIVEGPVTGEQLARYTFHEGLKAFRQPEQQHKALVGIADLPEGRIIVARHDLLVLGYVTYLYPDPMERWAQDRIENMIELGAIEVVNETRGMGLGRALLDISFQDEAMEQYLVITNEYYWHWDLKGTNRTVWEYRKMMDRMMKTANFEEFATDDPEISSHPANCLMARIGKHVKPETMERFDRLRFRSRFNF</sequence>
<dbReference type="CDD" id="cd04301">
    <property type="entry name" value="NAT_SF"/>
    <property type="match status" value="1"/>
</dbReference>
<dbReference type="RefSeq" id="WP_066465034.1">
    <property type="nucleotide sequence ID" value="NZ_MATO01000040.1"/>
</dbReference>
<name>A0A1C0YR75_9BACL</name>
<proteinExistence type="predicted"/>
<dbReference type="InterPro" id="IPR024699">
    <property type="entry name" value="AcuA"/>
</dbReference>
<dbReference type="Gene3D" id="3.40.630.30">
    <property type="match status" value="1"/>
</dbReference>
<dbReference type="Proteomes" id="UP000093482">
    <property type="component" value="Unassembled WGS sequence"/>
</dbReference>
<dbReference type="SUPFAM" id="SSF55729">
    <property type="entry name" value="Acyl-CoA N-acyltransferases (Nat)"/>
    <property type="match status" value="1"/>
</dbReference>
<dbReference type="PIRSF" id="PIRSF021278">
    <property type="entry name" value="AcuA"/>
    <property type="match status" value="1"/>
</dbReference>